<dbReference type="PANTHER" id="PTHR43792:SF1">
    <property type="entry name" value="N-ACETYLTRANSFERASE DOMAIN-CONTAINING PROTEIN"/>
    <property type="match status" value="1"/>
</dbReference>
<dbReference type="GO" id="GO:0016747">
    <property type="term" value="F:acyltransferase activity, transferring groups other than amino-acyl groups"/>
    <property type="evidence" value="ECO:0007669"/>
    <property type="project" value="InterPro"/>
</dbReference>
<reference evidence="2 3" key="1">
    <citation type="submission" date="2021-05" db="EMBL/GenBank/DDBJ databases">
        <title>A Polyphasic approach of four new species of the genus Ohtaekwangia: Ohtaekwangia histidinii sp. nov., Ohtaekwangia cretensis sp. nov., Ohtaekwangia indiensis sp. nov., Ohtaekwangia reichenbachii sp. nov. from diverse environment.</title>
        <authorList>
            <person name="Octaviana S."/>
        </authorList>
    </citation>
    <scope>NUCLEOTIDE SEQUENCE [LARGE SCALE GENOMIC DNA]</scope>
    <source>
        <strain evidence="2 3">PWU4</strain>
    </source>
</reference>
<dbReference type="RefSeq" id="WP_254164314.1">
    <property type="nucleotide sequence ID" value="NZ_JAHESF010000014.1"/>
</dbReference>
<dbReference type="PANTHER" id="PTHR43792">
    <property type="entry name" value="GNAT FAMILY, PUTATIVE (AFU_ORTHOLOGUE AFUA_3G00765)-RELATED-RELATED"/>
    <property type="match status" value="1"/>
</dbReference>
<dbReference type="Proteomes" id="UP001319200">
    <property type="component" value="Unassembled WGS sequence"/>
</dbReference>
<dbReference type="InterPro" id="IPR016181">
    <property type="entry name" value="Acyl_CoA_acyltransferase"/>
</dbReference>
<gene>
    <name evidence="2" type="ORF">KK083_15510</name>
</gene>
<dbReference type="SUPFAM" id="SSF55729">
    <property type="entry name" value="Acyl-CoA N-acyltransferases (Nat)"/>
    <property type="match status" value="1"/>
</dbReference>
<evidence type="ECO:0000313" key="3">
    <source>
        <dbReference type="Proteomes" id="UP001319200"/>
    </source>
</evidence>
<feature type="domain" description="N-acetyltransferase" evidence="1">
    <location>
        <begin position="14"/>
        <end position="151"/>
    </location>
</feature>
<protein>
    <submittedName>
        <fullName evidence="2">GNAT family N-acetyltransferase</fullName>
    </submittedName>
</protein>
<accession>A0AAP2DKZ3</accession>
<proteinExistence type="predicted"/>
<organism evidence="2 3">
    <name type="scientific">Chryseosolibacter histidini</name>
    <dbReference type="NCBI Taxonomy" id="2782349"/>
    <lineage>
        <taxon>Bacteria</taxon>
        <taxon>Pseudomonadati</taxon>
        <taxon>Bacteroidota</taxon>
        <taxon>Cytophagia</taxon>
        <taxon>Cytophagales</taxon>
        <taxon>Chryseotaleaceae</taxon>
        <taxon>Chryseosolibacter</taxon>
    </lineage>
</organism>
<dbReference type="InterPro" id="IPR000182">
    <property type="entry name" value="GNAT_dom"/>
</dbReference>
<name>A0AAP2DKZ3_9BACT</name>
<comment type="caution">
    <text evidence="2">The sequence shown here is derived from an EMBL/GenBank/DDBJ whole genome shotgun (WGS) entry which is preliminary data.</text>
</comment>
<evidence type="ECO:0000259" key="1">
    <source>
        <dbReference type="Pfam" id="PF13302"/>
    </source>
</evidence>
<keyword evidence="3" id="KW-1185">Reference proteome</keyword>
<sequence>MGLLNFPEKIETERLWLRRLRYEDAEEIFYTYASKPEATKFMAWPTHQRLEDTRGFLQYAVHSWREGTDYSFSIRLKESEKMIGSIGVMHDQGKIQFGYILSPSAWGNGYATEACTSMMALLRTFPSLFRIGTFVDLENTASIKVLRKSGLVEEARLEKWFRFVNQENQPKDCALFRLPL</sequence>
<dbReference type="EMBL" id="JAHESF010000014">
    <property type="protein sequence ID" value="MBT1698298.1"/>
    <property type="molecule type" value="Genomic_DNA"/>
</dbReference>
<dbReference type="Gene3D" id="3.40.630.30">
    <property type="match status" value="1"/>
</dbReference>
<dbReference type="InterPro" id="IPR051531">
    <property type="entry name" value="N-acetyltransferase"/>
</dbReference>
<dbReference type="AlphaFoldDB" id="A0AAP2DKZ3"/>
<evidence type="ECO:0000313" key="2">
    <source>
        <dbReference type="EMBL" id="MBT1698298.1"/>
    </source>
</evidence>
<dbReference type="Pfam" id="PF13302">
    <property type="entry name" value="Acetyltransf_3"/>
    <property type="match status" value="1"/>
</dbReference>